<gene>
    <name evidence="2" type="ORF">RM572_12065</name>
</gene>
<keyword evidence="3" id="KW-1185">Reference proteome</keyword>
<reference evidence="3" key="1">
    <citation type="submission" date="2023-07" db="EMBL/GenBank/DDBJ databases">
        <title>30 novel species of actinomycetes from the DSMZ collection.</title>
        <authorList>
            <person name="Nouioui I."/>
        </authorList>
    </citation>
    <scope>NUCLEOTIDE SEQUENCE [LARGE SCALE GENOMIC DNA]</scope>
    <source>
        <strain evidence="3">DSM 42041</strain>
    </source>
</reference>
<proteinExistence type="predicted"/>
<dbReference type="RefSeq" id="WP_311673304.1">
    <property type="nucleotide sequence ID" value="NZ_JAVREQ010000009.1"/>
</dbReference>
<evidence type="ECO:0000313" key="3">
    <source>
        <dbReference type="Proteomes" id="UP001183414"/>
    </source>
</evidence>
<feature type="compositionally biased region" description="Polar residues" evidence="1">
    <location>
        <begin position="129"/>
        <end position="139"/>
    </location>
</feature>
<comment type="caution">
    <text evidence="2">The sequence shown here is derived from an EMBL/GenBank/DDBJ whole genome shotgun (WGS) entry which is preliminary data.</text>
</comment>
<dbReference type="EMBL" id="JAVREQ010000009">
    <property type="protein sequence ID" value="MDT0379500.1"/>
    <property type="molecule type" value="Genomic_DNA"/>
</dbReference>
<organism evidence="2 3">
    <name type="scientific">Streptomyces hazeniae</name>
    <dbReference type="NCBI Taxonomy" id="3075538"/>
    <lineage>
        <taxon>Bacteria</taxon>
        <taxon>Bacillati</taxon>
        <taxon>Actinomycetota</taxon>
        <taxon>Actinomycetes</taxon>
        <taxon>Kitasatosporales</taxon>
        <taxon>Streptomycetaceae</taxon>
        <taxon>Streptomyces</taxon>
    </lineage>
</organism>
<evidence type="ECO:0000256" key="1">
    <source>
        <dbReference type="SAM" id="MobiDB-lite"/>
    </source>
</evidence>
<dbReference type="Proteomes" id="UP001183414">
    <property type="component" value="Unassembled WGS sequence"/>
</dbReference>
<name>A0ABU2NR95_9ACTN</name>
<evidence type="ECO:0000313" key="2">
    <source>
        <dbReference type="EMBL" id="MDT0379500.1"/>
    </source>
</evidence>
<feature type="region of interest" description="Disordered" evidence="1">
    <location>
        <begin position="115"/>
        <end position="192"/>
    </location>
</feature>
<sequence>MAITQLNAPMPTSGAIHVRTRLAGNFTILANRLARRPGSAVTVGVALYINSMPDGTPVTIAALQKHFTEGETVISRALRELEADGWLERRLFRGSDGRLRTRTLIYALPELADPDGAAEATQPKPSCVETATSLPSPRTEQPEPRPAASTASQAEPGERTDPPPAPAPSVEHMAQPEPRAQTPAQPDPEPFAPASRQARTILAELGAVDPRLTLSRREIDRLAPGVDAWLASGVRPARITGTLTADLPASFRSRPAAILAWRLAELRPAPSPEPPPPSVPVAPLRNCPECDRAHRSHTPGLCPFCAHERRHGHPQSDAVEAG</sequence>
<accession>A0ABU2NR95</accession>
<protein>
    <recommendedName>
        <fullName evidence="4">Helix-turn-helix domain-containing protein</fullName>
    </recommendedName>
</protein>
<evidence type="ECO:0008006" key="4">
    <source>
        <dbReference type="Google" id="ProtNLM"/>
    </source>
</evidence>